<proteinExistence type="predicted"/>
<dbReference type="Proteomes" id="UP000282184">
    <property type="component" value="Unassembled WGS sequence"/>
</dbReference>
<dbReference type="InterPro" id="IPR036388">
    <property type="entry name" value="WH-like_DNA-bd_sf"/>
</dbReference>
<dbReference type="GO" id="GO:0003677">
    <property type="term" value="F:DNA binding"/>
    <property type="evidence" value="ECO:0007669"/>
    <property type="project" value="UniProtKB-KW"/>
</dbReference>
<dbReference type="PANTHER" id="PTHR33204">
    <property type="entry name" value="TRANSCRIPTIONAL REGULATOR, MARR FAMILY"/>
    <property type="match status" value="1"/>
</dbReference>
<dbReference type="SUPFAM" id="SSF46785">
    <property type="entry name" value="Winged helix' DNA-binding domain"/>
    <property type="match status" value="1"/>
</dbReference>
<dbReference type="InterPro" id="IPR002577">
    <property type="entry name" value="HTH_HxlR"/>
</dbReference>
<name>A0A431TVZ9_9BACT</name>
<gene>
    <name evidence="5" type="ORF">EJV47_24645</name>
</gene>
<comment type="caution">
    <text evidence="5">The sequence shown here is derived from an EMBL/GenBank/DDBJ whole genome shotgun (WGS) entry which is preliminary data.</text>
</comment>
<keyword evidence="2" id="KW-0238">DNA-binding</keyword>
<dbReference type="AlphaFoldDB" id="A0A431TVZ9"/>
<protein>
    <submittedName>
        <fullName evidence="5">Transcriptional regulator</fullName>
    </submittedName>
</protein>
<organism evidence="5 6">
    <name type="scientific">Hymenobacter gummosus</name>
    <dbReference type="NCBI Taxonomy" id="1776032"/>
    <lineage>
        <taxon>Bacteria</taxon>
        <taxon>Pseudomonadati</taxon>
        <taxon>Bacteroidota</taxon>
        <taxon>Cytophagia</taxon>
        <taxon>Cytophagales</taxon>
        <taxon>Hymenobacteraceae</taxon>
        <taxon>Hymenobacter</taxon>
    </lineage>
</organism>
<keyword evidence="6" id="KW-1185">Reference proteome</keyword>
<dbReference type="EMBL" id="RXOF01000019">
    <property type="protein sequence ID" value="RTQ45678.1"/>
    <property type="molecule type" value="Genomic_DNA"/>
</dbReference>
<sequence>MPASRLLITPRCPVRTALELLSGKWRLLLLQQVATGAARYGELRQSLPDISEKVLAHELKFLVDAGLLTRQDAPEGLVRSLYALTALGEQTQPVTQALARFGLAYNAEVALEPSRERAADANARP</sequence>
<dbReference type="RefSeq" id="WP_126695875.1">
    <property type="nucleotide sequence ID" value="NZ_RXOF01000019.1"/>
</dbReference>
<evidence type="ECO:0000256" key="3">
    <source>
        <dbReference type="ARBA" id="ARBA00023163"/>
    </source>
</evidence>
<evidence type="ECO:0000259" key="4">
    <source>
        <dbReference type="PROSITE" id="PS51118"/>
    </source>
</evidence>
<dbReference type="Gene3D" id="1.10.10.10">
    <property type="entry name" value="Winged helix-like DNA-binding domain superfamily/Winged helix DNA-binding domain"/>
    <property type="match status" value="1"/>
</dbReference>
<dbReference type="InterPro" id="IPR036390">
    <property type="entry name" value="WH_DNA-bd_sf"/>
</dbReference>
<evidence type="ECO:0000313" key="6">
    <source>
        <dbReference type="Proteomes" id="UP000282184"/>
    </source>
</evidence>
<dbReference type="OrthoDB" id="8231503at2"/>
<dbReference type="Pfam" id="PF01638">
    <property type="entry name" value="HxlR"/>
    <property type="match status" value="1"/>
</dbReference>
<evidence type="ECO:0000256" key="1">
    <source>
        <dbReference type="ARBA" id="ARBA00023015"/>
    </source>
</evidence>
<keyword evidence="3" id="KW-0804">Transcription</keyword>
<accession>A0A431TVZ9</accession>
<feature type="domain" description="HTH hxlR-type" evidence="4">
    <location>
        <begin position="12"/>
        <end position="110"/>
    </location>
</feature>
<dbReference type="PROSITE" id="PS51118">
    <property type="entry name" value="HTH_HXLR"/>
    <property type="match status" value="1"/>
</dbReference>
<keyword evidence="1" id="KW-0805">Transcription regulation</keyword>
<reference evidence="5 6" key="1">
    <citation type="submission" date="2018-12" db="EMBL/GenBank/DDBJ databases">
        <title>Hymenobacter gummosus sp. nov., isolated from a spring.</title>
        <authorList>
            <person name="Nie L."/>
        </authorList>
    </citation>
    <scope>NUCLEOTIDE SEQUENCE [LARGE SCALE GENOMIC DNA]</scope>
    <source>
        <strain evidence="5 6">KCTC 52166</strain>
    </source>
</reference>
<evidence type="ECO:0000256" key="2">
    <source>
        <dbReference type="ARBA" id="ARBA00023125"/>
    </source>
</evidence>
<dbReference type="PANTHER" id="PTHR33204:SF18">
    <property type="entry name" value="TRANSCRIPTIONAL REGULATORY PROTEIN"/>
    <property type="match status" value="1"/>
</dbReference>
<evidence type="ECO:0000313" key="5">
    <source>
        <dbReference type="EMBL" id="RTQ45678.1"/>
    </source>
</evidence>